<protein>
    <recommendedName>
        <fullName evidence="3">Terpene synthase</fullName>
    </recommendedName>
</protein>
<dbReference type="Proteomes" id="UP000679992">
    <property type="component" value="Unassembled WGS sequence"/>
</dbReference>
<accession>A0ABQ4MDD2</accession>
<proteinExistence type="predicted"/>
<name>A0ABQ4MDD2_9BACL</name>
<sequence length="310" mass="35661">MKWLTPYEQELSLAFAEAESILRDLPEPFRKPALDYLDKFHALKDNRSKNYICYLVPFWLQPLAGIDTEISRRFAVANIFGMMYYHLIDACMDEPDKLMPGQLPLAELIHLEFVKLYSSCFSGNPLFWSYYKKYVNQWAEAVSSETGSDFYHENPVRMGHKAAQVKLAIAGIMSIADREAEIPRLEQAVDTVLVTLQLLDDWQDWEKDLAEGSYNSLVSIVQTDLQIPGERRPEPEEIRQAITIHGTLNHLSEHARRNHEELVAIRDLAPDLYEFHDFLRSNLEEGAREIEAKVSLLQGGGLGYWLSKNI</sequence>
<evidence type="ECO:0000313" key="2">
    <source>
        <dbReference type="Proteomes" id="UP000679992"/>
    </source>
</evidence>
<evidence type="ECO:0008006" key="3">
    <source>
        <dbReference type="Google" id="ProtNLM"/>
    </source>
</evidence>
<reference evidence="1 2" key="1">
    <citation type="submission" date="2021-03" db="EMBL/GenBank/DDBJ databases">
        <title>Antimicrobial resistance genes in bacteria isolated from Japanese honey, and their potential for conferring macrolide and lincosamide resistance in the American foulbrood pathogen Paenibacillus larvae.</title>
        <authorList>
            <person name="Okamoto M."/>
            <person name="Kumagai M."/>
            <person name="Kanamori H."/>
            <person name="Takamatsu D."/>
        </authorList>
    </citation>
    <scope>NUCLEOTIDE SEQUENCE [LARGE SCALE GENOMIC DNA]</scope>
    <source>
        <strain evidence="1 2">J42TS3</strain>
    </source>
</reference>
<organism evidence="1 2">
    <name type="scientific">Paenibacillus vini</name>
    <dbReference type="NCBI Taxonomy" id="1476024"/>
    <lineage>
        <taxon>Bacteria</taxon>
        <taxon>Bacillati</taxon>
        <taxon>Bacillota</taxon>
        <taxon>Bacilli</taxon>
        <taxon>Bacillales</taxon>
        <taxon>Paenibacillaceae</taxon>
        <taxon>Paenibacillus</taxon>
    </lineage>
</organism>
<gene>
    <name evidence="1" type="ORF">J42TS3_30380</name>
</gene>
<dbReference type="InterPro" id="IPR008949">
    <property type="entry name" value="Isoprenoid_synthase_dom_sf"/>
</dbReference>
<dbReference type="EMBL" id="BOSL01000009">
    <property type="protein sequence ID" value="GIP54003.1"/>
    <property type="molecule type" value="Genomic_DNA"/>
</dbReference>
<keyword evidence="2" id="KW-1185">Reference proteome</keyword>
<evidence type="ECO:0000313" key="1">
    <source>
        <dbReference type="EMBL" id="GIP54003.1"/>
    </source>
</evidence>
<comment type="caution">
    <text evidence="1">The sequence shown here is derived from an EMBL/GenBank/DDBJ whole genome shotgun (WGS) entry which is preliminary data.</text>
</comment>
<dbReference type="SUPFAM" id="SSF48576">
    <property type="entry name" value="Terpenoid synthases"/>
    <property type="match status" value="1"/>
</dbReference>